<gene>
    <name evidence="1" type="ORF">LTS18_010627</name>
</gene>
<accession>A0ACC3CZA4</accession>
<dbReference type="Proteomes" id="UP001186974">
    <property type="component" value="Unassembled WGS sequence"/>
</dbReference>
<dbReference type="EMBL" id="JAWDJW010009332">
    <property type="protein sequence ID" value="KAK3059522.1"/>
    <property type="molecule type" value="Genomic_DNA"/>
</dbReference>
<feature type="non-terminal residue" evidence="1">
    <location>
        <position position="92"/>
    </location>
</feature>
<keyword evidence="2" id="KW-1185">Reference proteome</keyword>
<reference evidence="1" key="1">
    <citation type="submission" date="2024-09" db="EMBL/GenBank/DDBJ databases">
        <title>Black Yeasts Isolated from many extreme environments.</title>
        <authorList>
            <person name="Coleine C."/>
            <person name="Stajich J.E."/>
            <person name="Selbmann L."/>
        </authorList>
    </citation>
    <scope>NUCLEOTIDE SEQUENCE</scope>
    <source>
        <strain evidence="1">CCFEE 5737</strain>
    </source>
</reference>
<proteinExistence type="predicted"/>
<protein>
    <submittedName>
        <fullName evidence="1">Uncharacterized protein</fullName>
    </submittedName>
</protein>
<name>A0ACC3CZA4_9PEZI</name>
<evidence type="ECO:0000313" key="1">
    <source>
        <dbReference type="EMBL" id="KAK3059522.1"/>
    </source>
</evidence>
<comment type="caution">
    <text evidence="1">The sequence shown here is derived from an EMBL/GenBank/DDBJ whole genome shotgun (WGS) entry which is preliminary data.</text>
</comment>
<organism evidence="1 2">
    <name type="scientific">Coniosporium uncinatum</name>
    <dbReference type="NCBI Taxonomy" id="93489"/>
    <lineage>
        <taxon>Eukaryota</taxon>
        <taxon>Fungi</taxon>
        <taxon>Dikarya</taxon>
        <taxon>Ascomycota</taxon>
        <taxon>Pezizomycotina</taxon>
        <taxon>Dothideomycetes</taxon>
        <taxon>Dothideomycetes incertae sedis</taxon>
        <taxon>Coniosporium</taxon>
    </lineage>
</organism>
<evidence type="ECO:0000313" key="2">
    <source>
        <dbReference type="Proteomes" id="UP001186974"/>
    </source>
</evidence>
<sequence length="92" mass="10172">MDVEIIADAQYAHSLWGHGVARAGWDHWHSQKASPDDALDYDIQEGHAERCESEDEMGPNDGPDSGVDVSKGQTPKKRRRTGVDPGIMKQDD</sequence>